<dbReference type="Proteomes" id="UP001055879">
    <property type="component" value="Linkage Group LG02"/>
</dbReference>
<dbReference type="EMBL" id="CM042048">
    <property type="protein sequence ID" value="KAI3759047.1"/>
    <property type="molecule type" value="Genomic_DNA"/>
</dbReference>
<reference evidence="2" key="1">
    <citation type="journal article" date="2022" name="Mol. Ecol. Resour.">
        <title>The genomes of chicory, endive, great burdock and yacon provide insights into Asteraceae palaeo-polyploidization history and plant inulin production.</title>
        <authorList>
            <person name="Fan W."/>
            <person name="Wang S."/>
            <person name="Wang H."/>
            <person name="Wang A."/>
            <person name="Jiang F."/>
            <person name="Liu H."/>
            <person name="Zhao H."/>
            <person name="Xu D."/>
            <person name="Zhang Y."/>
        </authorList>
    </citation>
    <scope>NUCLEOTIDE SEQUENCE [LARGE SCALE GENOMIC DNA]</scope>
    <source>
        <strain evidence="2">cv. Niubang</strain>
    </source>
</reference>
<protein>
    <submittedName>
        <fullName evidence="1">Uncharacterized protein</fullName>
    </submittedName>
</protein>
<organism evidence="1 2">
    <name type="scientific">Arctium lappa</name>
    <name type="common">Greater burdock</name>
    <name type="synonym">Lappa major</name>
    <dbReference type="NCBI Taxonomy" id="4217"/>
    <lineage>
        <taxon>Eukaryota</taxon>
        <taxon>Viridiplantae</taxon>
        <taxon>Streptophyta</taxon>
        <taxon>Embryophyta</taxon>
        <taxon>Tracheophyta</taxon>
        <taxon>Spermatophyta</taxon>
        <taxon>Magnoliopsida</taxon>
        <taxon>eudicotyledons</taxon>
        <taxon>Gunneridae</taxon>
        <taxon>Pentapetalae</taxon>
        <taxon>asterids</taxon>
        <taxon>campanulids</taxon>
        <taxon>Asterales</taxon>
        <taxon>Asteraceae</taxon>
        <taxon>Carduoideae</taxon>
        <taxon>Cardueae</taxon>
        <taxon>Arctiinae</taxon>
        <taxon>Arctium</taxon>
    </lineage>
</organism>
<sequence length="107" mass="12108">MNPLPHLLLQVVFSGEPACSNTPDRVFRDMQERSEGVEDDVAAANDDGGDLKKKIKINQETQLFFLPDLFKKILKMENTQLKNLENGEYPTGNLEIGLLDSNLFQEK</sequence>
<evidence type="ECO:0000313" key="1">
    <source>
        <dbReference type="EMBL" id="KAI3759047.1"/>
    </source>
</evidence>
<keyword evidence="2" id="KW-1185">Reference proteome</keyword>
<gene>
    <name evidence="1" type="ORF">L6452_06620</name>
</gene>
<proteinExistence type="predicted"/>
<reference evidence="1 2" key="2">
    <citation type="journal article" date="2022" name="Mol. Ecol. Resour.">
        <title>The genomes of chicory, endive, great burdock and yacon provide insights into Asteraceae paleo-polyploidization history and plant inulin production.</title>
        <authorList>
            <person name="Fan W."/>
            <person name="Wang S."/>
            <person name="Wang H."/>
            <person name="Wang A."/>
            <person name="Jiang F."/>
            <person name="Liu H."/>
            <person name="Zhao H."/>
            <person name="Xu D."/>
            <person name="Zhang Y."/>
        </authorList>
    </citation>
    <scope>NUCLEOTIDE SEQUENCE [LARGE SCALE GENOMIC DNA]</scope>
    <source>
        <strain evidence="2">cv. Niubang</strain>
    </source>
</reference>
<accession>A0ACB9EJP2</accession>
<comment type="caution">
    <text evidence="1">The sequence shown here is derived from an EMBL/GenBank/DDBJ whole genome shotgun (WGS) entry which is preliminary data.</text>
</comment>
<evidence type="ECO:0000313" key="2">
    <source>
        <dbReference type="Proteomes" id="UP001055879"/>
    </source>
</evidence>
<name>A0ACB9EJP2_ARCLA</name>